<dbReference type="SMART" id="SM00164">
    <property type="entry name" value="TBC"/>
    <property type="match status" value="1"/>
</dbReference>
<organism evidence="4 6">
    <name type="scientific">Neospora caninum (strain Liverpool)</name>
    <dbReference type="NCBI Taxonomy" id="572307"/>
    <lineage>
        <taxon>Eukaryota</taxon>
        <taxon>Sar</taxon>
        <taxon>Alveolata</taxon>
        <taxon>Apicomplexa</taxon>
        <taxon>Conoidasida</taxon>
        <taxon>Coccidia</taxon>
        <taxon>Eucoccidiorida</taxon>
        <taxon>Eimeriorina</taxon>
        <taxon>Sarcocystidae</taxon>
        <taxon>Neospora</taxon>
    </lineage>
</organism>
<feature type="compositionally biased region" description="Low complexity" evidence="2">
    <location>
        <begin position="392"/>
        <end position="437"/>
    </location>
</feature>
<dbReference type="GO" id="GO:0005096">
    <property type="term" value="F:GTPase activator activity"/>
    <property type="evidence" value="ECO:0007669"/>
    <property type="project" value="UniProtKB-KW"/>
</dbReference>
<evidence type="ECO:0000313" key="4">
    <source>
        <dbReference type="EMBL" id="CBZ54854.1"/>
    </source>
</evidence>
<feature type="compositionally biased region" description="Basic and acidic residues" evidence="2">
    <location>
        <begin position="792"/>
        <end position="806"/>
    </location>
</feature>
<evidence type="ECO:0000313" key="6">
    <source>
        <dbReference type="Proteomes" id="UP000007494"/>
    </source>
</evidence>
<accession>F0VLA2</accession>
<feature type="region of interest" description="Disordered" evidence="2">
    <location>
        <begin position="770"/>
        <end position="848"/>
    </location>
</feature>
<dbReference type="InterPro" id="IPR000195">
    <property type="entry name" value="Rab-GAP-TBC_dom"/>
</dbReference>
<reference evidence="6" key="3">
    <citation type="journal article" date="2012" name="PLoS Pathog.">
        <title>Comparative genomics of the apicomplexan parasites Toxoplasma gondii and Neospora caninum: Coccidia differing in host range and transmission strategy.</title>
        <authorList>
            <person name="Reid A.J."/>
            <person name="Vermont S.J."/>
            <person name="Cotton J.A."/>
            <person name="Harris D."/>
            <person name="Hill-Cawthorne G.A."/>
            <person name="Konen-Waisman S."/>
            <person name="Latham S.M."/>
            <person name="Mourier T."/>
            <person name="Norton R."/>
            <person name="Quail M.A."/>
            <person name="Sanders M."/>
            <person name="Shanmugam D."/>
            <person name="Sohal A."/>
            <person name="Wasmuth J.D."/>
            <person name="Brunk B."/>
            <person name="Grigg M.E."/>
            <person name="Howard J.C."/>
            <person name="Parkinson J."/>
            <person name="Roos D.S."/>
            <person name="Trees A.J."/>
            <person name="Berriman M."/>
            <person name="Pain A."/>
            <person name="Wastling J.M."/>
        </authorList>
    </citation>
    <scope>NUCLEOTIDE SEQUENCE [LARGE SCALE GENOMIC DNA]</scope>
    <source>
        <strain evidence="6">Liverpool</strain>
    </source>
</reference>
<keyword evidence="6" id="KW-1185">Reference proteome</keyword>
<dbReference type="PANTHER" id="PTHR22957:SF337">
    <property type="entry name" value="TBC1 DOMAIN FAMILY MEMBER 5"/>
    <property type="match status" value="1"/>
</dbReference>
<feature type="compositionally biased region" description="Polar residues" evidence="2">
    <location>
        <begin position="574"/>
        <end position="587"/>
    </location>
</feature>
<dbReference type="EMBL" id="LN714485">
    <property type="protein sequence ID" value="CEL69574.1"/>
    <property type="molecule type" value="Genomic_DNA"/>
</dbReference>
<feature type="compositionally biased region" description="Basic and acidic residues" evidence="2">
    <location>
        <begin position="813"/>
        <end position="848"/>
    </location>
</feature>
<dbReference type="GeneID" id="13446601"/>
<sequence length="936" mass="100083">MSSPSVFSEGGASAPQTGVGSCPADTSFLVGEDDDGLPPLTVSEVSRLFEALTALPLGDQAKQVLATRRSDEEPSSGLCSESLSASSPFLRRILWPRYLGLLEGAEPSAWAAQVDLHRKKYFQLREEQKLSAKRLTALDPQKFHPLASTADNPWSQKQQNDSLMEEIWKDIERTFADRTLFCRDSTRKALQRILFTWSRQNPDVSYKQGMNELLAIFFLVCVREQVPVSSDSGSFPENVSPHVRVLLSANATDIEADAFSLFNALMNDFLMRAAYIPPPAAPKPVASPMGNILGKGAAGALGGLVGTTSPAPQTHQSAILWRCSHIFHSLLRKADSTLYEHLVGVDIQPQLFLLRWLRLLFSREFHVQDTIFIWDAIFADAYLRNRASAAASSSPSVSSSSGSAIPSREGTDLLSSGRASLASGASPPGEGSSSGPSYVPERLGASASSRLPLTDYFALAMLVFVRENLLASDETLCLRRLLKFPPIESLQPLILLALSLRSPQKPRVLAVSKPPGSSPSSSRHASSLLEDGPHKPPHHSPASAFEEGRDVDGTGVKGPRNFPSSSRARHSSSTEAPHNVSASTPVPSLNCGRALPPTRGDLYHVTTPQAASGASPTQTAGPEKAEPHHMQQAQAKQRSGSGGEEGSSTEHRALPRVGVSVGNRDSSEASVDGVLLGRHVEDIVATLKAAAVSEAAAAAEGSPSGRSSSSSSAPSPSCARSFSTQVALSSAISRLSLLQRILVGELPYSPSLFMAEEEALLSVSSPARALSAQEKRPQPSRASQLPSGASRAFRDSSDGFVDEGRQSRFVAARAERQPSEKRRDGEIRVSEEQRLPDEQFYRGRGEYREPDARECEKAHGVRGFGTGVTRGRNGDDEDGNKGGTFFSPSSLPVVGDSHRNFAHANNSHNASYSPDGGLEAGSHDGRVSGGIRATVL</sequence>
<dbReference type="PANTHER" id="PTHR22957">
    <property type="entry name" value="TBC1 DOMAIN FAMILY MEMBER GTPASE-ACTIVATING PROTEIN"/>
    <property type="match status" value="1"/>
</dbReference>
<evidence type="ECO:0000256" key="1">
    <source>
        <dbReference type="ARBA" id="ARBA00022468"/>
    </source>
</evidence>
<feature type="region of interest" description="Disordered" evidence="2">
    <location>
        <begin position="1"/>
        <end position="30"/>
    </location>
</feature>
<dbReference type="Proteomes" id="UP000007494">
    <property type="component" value="Chromosome X"/>
</dbReference>
<evidence type="ECO:0000313" key="5">
    <source>
        <dbReference type="EMBL" id="CEL69574.1"/>
    </source>
</evidence>
<dbReference type="RefSeq" id="XP_003884882.1">
    <property type="nucleotide sequence ID" value="XM_003884833.1"/>
</dbReference>
<dbReference type="VEuPathDB" id="ToxoDB:NCLIV_052790"/>
<dbReference type="Pfam" id="PF00566">
    <property type="entry name" value="RabGAP-TBC"/>
    <property type="match status" value="2"/>
</dbReference>
<dbReference type="AlphaFoldDB" id="F0VLA2"/>
<feature type="compositionally biased region" description="Polar residues" evidence="2">
    <location>
        <begin position="606"/>
        <end position="620"/>
    </location>
</feature>
<dbReference type="OMA" id="WRCSHIF"/>
<evidence type="ECO:0000259" key="3">
    <source>
        <dbReference type="PROSITE" id="PS50086"/>
    </source>
</evidence>
<reference evidence="5" key="4">
    <citation type="journal article" date="2015" name="PLoS ONE">
        <title>Comprehensive Evaluation of Toxoplasma gondii VEG and Neospora caninum LIV Genomes with Tachyzoite Stage Transcriptome and Proteome Defines Novel Transcript Features.</title>
        <authorList>
            <person name="Ramaprasad A."/>
            <person name="Mourier T."/>
            <person name="Naeem R."/>
            <person name="Malas T.B."/>
            <person name="Moussa E."/>
            <person name="Panigrahi A."/>
            <person name="Vermont S.J."/>
            <person name="Otto T.D."/>
            <person name="Wastling J."/>
            <person name="Pain A."/>
        </authorList>
    </citation>
    <scope>NUCLEOTIDE SEQUENCE</scope>
    <source>
        <strain evidence="5">Liverpool</strain>
    </source>
</reference>
<dbReference type="Gene3D" id="1.10.8.270">
    <property type="entry name" value="putative rabgap domain of human tbc1 domain family member 14 like domains"/>
    <property type="match status" value="1"/>
</dbReference>
<keyword evidence="1" id="KW-0343">GTPase activation</keyword>
<dbReference type="PROSITE" id="PS50086">
    <property type="entry name" value="TBC_RABGAP"/>
    <property type="match status" value="1"/>
</dbReference>
<feature type="compositionally biased region" description="Low complexity" evidence="2">
    <location>
        <begin position="902"/>
        <end position="911"/>
    </location>
</feature>
<feature type="region of interest" description="Disordered" evidence="2">
    <location>
        <begin position="698"/>
        <end position="719"/>
    </location>
</feature>
<dbReference type="Gene3D" id="1.10.472.80">
    <property type="entry name" value="Ypt/Rab-GAP domain of gyp1p, domain 3"/>
    <property type="match status" value="1"/>
</dbReference>
<name>F0VLA2_NEOCL</name>
<protein>
    <submittedName>
        <fullName evidence="5">TBC1 domain family member 5 homolog B</fullName>
    </submittedName>
</protein>
<reference evidence="4" key="2">
    <citation type="submission" date="2011-03" db="EMBL/GenBank/DDBJ databases">
        <title>Comparative genomics and transcriptomics of Neospora caninum and Toxoplasma gondii.</title>
        <authorList>
            <person name="Reid A.J."/>
            <person name="Sohal A."/>
            <person name="Harris D."/>
            <person name="Quail M."/>
            <person name="Sanders M."/>
            <person name="Berriman M."/>
            <person name="Wastling J.M."/>
            <person name="Pain A."/>
        </authorList>
    </citation>
    <scope>NUCLEOTIDE SEQUENCE</scope>
    <source>
        <strain evidence="4">Liverpool</strain>
    </source>
</reference>
<gene>
    <name evidence="5" type="ORF">BN1204_052790</name>
    <name evidence="4" type="ORF">NCLIV_052790</name>
</gene>
<dbReference type="InParanoid" id="F0VLA2"/>
<feature type="region of interest" description="Disordered" evidence="2">
    <location>
        <begin position="392"/>
        <end position="439"/>
    </location>
</feature>
<reference evidence="4" key="1">
    <citation type="submission" date="2011-02" db="EMBL/GenBank/DDBJ databases">
        <authorList>
            <person name="Aslett M."/>
        </authorList>
    </citation>
    <scope>NUCLEOTIDE SEQUENCE</scope>
    <source>
        <strain evidence="4">Liverpool</strain>
    </source>
</reference>
<feature type="region of interest" description="Disordered" evidence="2">
    <location>
        <begin position="866"/>
        <end position="936"/>
    </location>
</feature>
<evidence type="ECO:0000256" key="2">
    <source>
        <dbReference type="SAM" id="MobiDB-lite"/>
    </source>
</evidence>
<feature type="compositionally biased region" description="Low complexity" evidence="2">
    <location>
        <begin position="512"/>
        <end position="527"/>
    </location>
</feature>
<feature type="domain" description="Rab-GAP TBC" evidence="3">
    <location>
        <begin position="85"/>
        <end position="381"/>
    </location>
</feature>
<dbReference type="eggNOG" id="KOG1091">
    <property type="taxonomic scope" value="Eukaryota"/>
</dbReference>
<dbReference type="SUPFAM" id="SSF47923">
    <property type="entry name" value="Ypt/Rab-GAP domain of gyp1p"/>
    <property type="match status" value="2"/>
</dbReference>
<dbReference type="OrthoDB" id="331738at2759"/>
<dbReference type="InterPro" id="IPR035969">
    <property type="entry name" value="Rab-GAP_TBC_sf"/>
</dbReference>
<dbReference type="EMBL" id="FR823391">
    <property type="protein sequence ID" value="CBZ54854.1"/>
    <property type="molecule type" value="Genomic_DNA"/>
</dbReference>
<feature type="region of interest" description="Disordered" evidence="2">
    <location>
        <begin position="508"/>
        <end position="670"/>
    </location>
</feature>
<proteinExistence type="predicted"/>